<name>A0A7W7ZPJ5_9BACT</name>
<dbReference type="Proteomes" id="UP000584867">
    <property type="component" value="Unassembled WGS sequence"/>
</dbReference>
<accession>A0A7W7ZPJ5</accession>
<dbReference type="InterPro" id="IPR007712">
    <property type="entry name" value="RelE/ParE_toxin"/>
</dbReference>
<protein>
    <submittedName>
        <fullName evidence="2">Plasmid stabilization system protein ParE</fullName>
    </submittedName>
</protein>
<dbReference type="EMBL" id="JACHIO010000006">
    <property type="protein sequence ID" value="MBB5063448.1"/>
    <property type="molecule type" value="Genomic_DNA"/>
</dbReference>
<dbReference type="RefSeq" id="WP_184254623.1">
    <property type="nucleotide sequence ID" value="NZ_JACHIO010000006.1"/>
</dbReference>
<sequence length="102" mass="11577">MKVYRVVFSPNAENDLLDLAIYIADHSSYERAMNYIARIETWCHELGMLPMRGADHKDIQPGIRVAGFERRATVAFHVGQDTVTILRILYGGRNLDAALDEI</sequence>
<proteinExistence type="predicted"/>
<dbReference type="Gene3D" id="3.30.2310.20">
    <property type="entry name" value="RelE-like"/>
    <property type="match status" value="1"/>
</dbReference>
<reference evidence="2 3" key="1">
    <citation type="submission" date="2020-08" db="EMBL/GenBank/DDBJ databases">
        <title>Genomic Encyclopedia of Type Strains, Phase IV (KMG-V): Genome sequencing to study the core and pangenomes of soil and plant-associated prokaryotes.</title>
        <authorList>
            <person name="Whitman W."/>
        </authorList>
    </citation>
    <scope>NUCLEOTIDE SEQUENCE [LARGE SCALE GENOMIC DNA]</scope>
    <source>
        <strain evidence="2 3">X5P3</strain>
    </source>
</reference>
<gene>
    <name evidence="2" type="ORF">HDF15_001790</name>
</gene>
<dbReference type="InterPro" id="IPR035093">
    <property type="entry name" value="RelE/ParE_toxin_dom_sf"/>
</dbReference>
<keyword evidence="1" id="KW-1277">Toxin-antitoxin system</keyword>
<organism evidence="2 3">
    <name type="scientific">Granulicella mallensis</name>
    <dbReference type="NCBI Taxonomy" id="940614"/>
    <lineage>
        <taxon>Bacteria</taxon>
        <taxon>Pseudomonadati</taxon>
        <taxon>Acidobacteriota</taxon>
        <taxon>Terriglobia</taxon>
        <taxon>Terriglobales</taxon>
        <taxon>Acidobacteriaceae</taxon>
        <taxon>Granulicella</taxon>
    </lineage>
</organism>
<evidence type="ECO:0000313" key="2">
    <source>
        <dbReference type="EMBL" id="MBB5063448.1"/>
    </source>
</evidence>
<evidence type="ECO:0000313" key="3">
    <source>
        <dbReference type="Proteomes" id="UP000584867"/>
    </source>
</evidence>
<comment type="caution">
    <text evidence="2">The sequence shown here is derived from an EMBL/GenBank/DDBJ whole genome shotgun (WGS) entry which is preliminary data.</text>
</comment>
<evidence type="ECO:0000256" key="1">
    <source>
        <dbReference type="ARBA" id="ARBA00022649"/>
    </source>
</evidence>
<dbReference type="AlphaFoldDB" id="A0A7W7ZPJ5"/>
<dbReference type="Pfam" id="PF05016">
    <property type="entry name" value="ParE_toxin"/>
    <property type="match status" value="1"/>
</dbReference>